<proteinExistence type="predicted"/>
<dbReference type="InterPro" id="IPR009081">
    <property type="entry name" value="PP-bd_ACP"/>
</dbReference>
<dbReference type="AlphaFoldDB" id="A0A840W3P9"/>
<name>A0A840W3P9_9ACTN</name>
<dbReference type="SUPFAM" id="SSF47336">
    <property type="entry name" value="ACP-like"/>
    <property type="match status" value="1"/>
</dbReference>
<dbReference type="RefSeq" id="WP_312893686.1">
    <property type="nucleotide sequence ID" value="NZ_BAAAKM010000038.1"/>
</dbReference>
<dbReference type="Gene3D" id="1.10.1200.10">
    <property type="entry name" value="ACP-like"/>
    <property type="match status" value="1"/>
</dbReference>
<dbReference type="Proteomes" id="UP000579647">
    <property type="component" value="Unassembled WGS sequence"/>
</dbReference>
<reference evidence="2 3" key="1">
    <citation type="submission" date="2020-08" db="EMBL/GenBank/DDBJ databases">
        <title>Sequencing the genomes of 1000 actinobacteria strains.</title>
        <authorList>
            <person name="Klenk H.-P."/>
        </authorList>
    </citation>
    <scope>NUCLEOTIDE SEQUENCE [LARGE SCALE GENOMIC DNA]</scope>
    <source>
        <strain evidence="2 3">DSM 44598</strain>
    </source>
</reference>
<accession>A0A840W3P9</accession>
<organism evidence="2 3">
    <name type="scientific">Nocardiopsis metallicus</name>
    <dbReference type="NCBI Taxonomy" id="179819"/>
    <lineage>
        <taxon>Bacteria</taxon>
        <taxon>Bacillati</taxon>
        <taxon>Actinomycetota</taxon>
        <taxon>Actinomycetes</taxon>
        <taxon>Streptosporangiales</taxon>
        <taxon>Nocardiopsidaceae</taxon>
        <taxon>Nocardiopsis</taxon>
    </lineage>
</organism>
<protein>
    <submittedName>
        <fullName evidence="2">Aryl carrier-like protein</fullName>
    </submittedName>
</protein>
<dbReference type="InterPro" id="IPR036736">
    <property type="entry name" value="ACP-like_sf"/>
</dbReference>
<gene>
    <name evidence="2" type="ORF">HNR07_001741</name>
</gene>
<evidence type="ECO:0000313" key="3">
    <source>
        <dbReference type="Proteomes" id="UP000579647"/>
    </source>
</evidence>
<evidence type="ECO:0000313" key="2">
    <source>
        <dbReference type="EMBL" id="MBB5490604.1"/>
    </source>
</evidence>
<feature type="domain" description="Carrier" evidence="1">
    <location>
        <begin position="15"/>
        <end position="89"/>
    </location>
</feature>
<sequence>MTQETDSTTGTAGTTGTEFTVERVLAEAAHILAEPTGDIDPAENLFDRGMDSVRMMSLMERWRAAGAEVEFADLAEEPTIQAWVTLLNR</sequence>
<dbReference type="EMBL" id="JACHDO010000001">
    <property type="protein sequence ID" value="MBB5490604.1"/>
    <property type="molecule type" value="Genomic_DNA"/>
</dbReference>
<dbReference type="PROSITE" id="PS50075">
    <property type="entry name" value="CARRIER"/>
    <property type="match status" value="1"/>
</dbReference>
<comment type="caution">
    <text evidence="2">The sequence shown here is derived from an EMBL/GenBank/DDBJ whole genome shotgun (WGS) entry which is preliminary data.</text>
</comment>
<evidence type="ECO:0000259" key="1">
    <source>
        <dbReference type="PROSITE" id="PS50075"/>
    </source>
</evidence>
<dbReference type="Pfam" id="PF00550">
    <property type="entry name" value="PP-binding"/>
    <property type="match status" value="1"/>
</dbReference>
<keyword evidence="3" id="KW-1185">Reference proteome</keyword>